<dbReference type="NCBIfam" id="TIGR01016">
    <property type="entry name" value="sucCoAbeta"/>
    <property type="match status" value="1"/>
</dbReference>
<dbReference type="FunFam" id="3.30.470.20:FF:000002">
    <property type="entry name" value="Succinate--CoA ligase [ADP-forming] subunit beta"/>
    <property type="match status" value="1"/>
</dbReference>
<keyword evidence="2 8" id="KW-0816">Tricarboxylic acid cycle</keyword>
<comment type="similarity">
    <text evidence="1 8">Belongs to the succinate/malate CoA ligase beta subunit family.</text>
</comment>
<evidence type="ECO:0000256" key="4">
    <source>
        <dbReference type="ARBA" id="ARBA00022723"/>
    </source>
</evidence>
<sequence length="387" mass="41924">MDLLEYQGKQLFRKHGVPVPEGRHADSVEAAVAAAEELGYPVVVKAQVKIGGRGKAGGIKLAKNRDEARSHAESILGMNIRGFTVHELWIERASEIDEEYYAAVLLDRSAKRPLVMLSRMGGMDVEEIAARDPQAIVRLHIDPLLGFQDFHGRRLAFEAGIARDVVRPVGAVLAKLYEVFVSEDATLVEVNPLLVTKSREVVALDAKVTLDDNALWRHPDSAQFRDVSAEDPQERMAKERGIQYVKLDGNIGILGNGAGLVMSTLDVVAQAGGKPANFCDAGGGAKADEIVAAVEVILSDPKVTALLFNIFGGITRCDEVARGLVEAFRRLDISVPVVVRLDGTNDEEGRRILAEAQLEGVHVEKTMLDAARRVVELAGPVPQEAHA</sequence>
<evidence type="ECO:0000256" key="6">
    <source>
        <dbReference type="ARBA" id="ARBA00022840"/>
    </source>
</evidence>
<keyword evidence="4 8" id="KW-0479">Metal-binding</keyword>
<feature type="binding site" evidence="8">
    <location>
        <position position="205"/>
    </location>
    <ligand>
        <name>Mg(2+)</name>
        <dbReference type="ChEBI" id="CHEBI:18420"/>
    </ligand>
</feature>
<dbReference type="RefSeq" id="WP_093116427.1">
    <property type="nucleotide sequence ID" value="NZ_FNWJ01000001.1"/>
</dbReference>
<keyword evidence="3 8" id="KW-0436">Ligase</keyword>
<dbReference type="Gene3D" id="3.40.50.261">
    <property type="entry name" value="Succinyl-CoA synthetase domains"/>
    <property type="match status" value="1"/>
</dbReference>
<evidence type="ECO:0000256" key="5">
    <source>
        <dbReference type="ARBA" id="ARBA00022741"/>
    </source>
</evidence>
<name>A0A1H6FMI4_THEAL</name>
<dbReference type="SUPFAM" id="SSF56059">
    <property type="entry name" value="Glutathione synthetase ATP-binding domain-like"/>
    <property type="match status" value="1"/>
</dbReference>
<dbReference type="Pfam" id="PF08442">
    <property type="entry name" value="ATP-grasp_2"/>
    <property type="match status" value="1"/>
</dbReference>
<proteinExistence type="inferred from homology"/>
<dbReference type="STRING" id="29539.SAMN02745716_0811"/>
<reference evidence="11" key="1">
    <citation type="submission" date="2016-10" db="EMBL/GenBank/DDBJ databases">
        <authorList>
            <person name="Varghese N."/>
            <person name="Submissions S."/>
        </authorList>
    </citation>
    <scope>NUCLEOTIDE SEQUENCE [LARGE SCALE GENOMIC DNA]</scope>
    <source>
        <strain evidence="11">ATCC 35263</strain>
    </source>
</reference>
<comment type="cofactor">
    <cofactor evidence="8">
        <name>Mg(2+)</name>
        <dbReference type="ChEBI" id="CHEBI:18420"/>
    </cofactor>
    <text evidence="8">Binds 1 Mg(2+) ion per subunit.</text>
</comment>
<comment type="catalytic activity">
    <reaction evidence="8">
        <text>GTP + succinate + CoA = succinyl-CoA + GDP + phosphate</text>
        <dbReference type="Rhea" id="RHEA:22120"/>
        <dbReference type="ChEBI" id="CHEBI:30031"/>
        <dbReference type="ChEBI" id="CHEBI:37565"/>
        <dbReference type="ChEBI" id="CHEBI:43474"/>
        <dbReference type="ChEBI" id="CHEBI:57287"/>
        <dbReference type="ChEBI" id="CHEBI:57292"/>
        <dbReference type="ChEBI" id="CHEBI:58189"/>
    </reaction>
</comment>
<dbReference type="InterPro" id="IPR005811">
    <property type="entry name" value="SUCC_ACL_C"/>
</dbReference>
<dbReference type="PROSITE" id="PS50975">
    <property type="entry name" value="ATP_GRASP"/>
    <property type="match status" value="1"/>
</dbReference>
<dbReference type="SUPFAM" id="SSF52210">
    <property type="entry name" value="Succinyl-CoA synthetase domains"/>
    <property type="match status" value="1"/>
</dbReference>
<feature type="binding site" evidence="8">
    <location>
        <begin position="52"/>
        <end position="54"/>
    </location>
    <ligand>
        <name>ATP</name>
        <dbReference type="ChEBI" id="CHEBI:30616"/>
    </ligand>
</feature>
<gene>
    <name evidence="8" type="primary">sucC</name>
    <name evidence="10" type="ORF">SAMN02745716_0811</name>
</gene>
<evidence type="ECO:0000313" key="11">
    <source>
        <dbReference type="Proteomes" id="UP000222056"/>
    </source>
</evidence>
<dbReference type="AlphaFoldDB" id="A0A1H6FMI4"/>
<evidence type="ECO:0000259" key="9">
    <source>
        <dbReference type="PROSITE" id="PS50975"/>
    </source>
</evidence>
<dbReference type="GO" id="GO:0004776">
    <property type="term" value="F:succinate-CoA ligase (GDP-forming) activity"/>
    <property type="evidence" value="ECO:0007669"/>
    <property type="project" value="RHEA"/>
</dbReference>
<dbReference type="UniPathway" id="UPA00223">
    <property type="reaction ID" value="UER00999"/>
</dbReference>
<dbReference type="FunFam" id="3.40.50.261:FF:000007">
    <property type="entry name" value="Succinate--CoA ligase [ADP-forming] subunit beta"/>
    <property type="match status" value="1"/>
</dbReference>
<dbReference type="NCBIfam" id="NF001913">
    <property type="entry name" value="PRK00696.1"/>
    <property type="match status" value="1"/>
</dbReference>
<dbReference type="HAMAP" id="MF_00558">
    <property type="entry name" value="Succ_CoA_beta"/>
    <property type="match status" value="1"/>
</dbReference>
<dbReference type="GO" id="GO:0004775">
    <property type="term" value="F:succinate-CoA ligase (ADP-forming) activity"/>
    <property type="evidence" value="ECO:0007669"/>
    <property type="project" value="UniProtKB-UniRule"/>
</dbReference>
<feature type="binding site" evidence="8">
    <location>
        <position position="99"/>
    </location>
    <ligand>
        <name>ATP</name>
        <dbReference type="ChEBI" id="CHEBI:30616"/>
    </ligand>
</feature>
<keyword evidence="6 8" id="KW-0067">ATP-binding</keyword>
<keyword evidence="11" id="KW-1185">Reference proteome</keyword>
<dbReference type="GO" id="GO:0005524">
    <property type="term" value="F:ATP binding"/>
    <property type="evidence" value="ECO:0007669"/>
    <property type="project" value="UniProtKB-UniRule"/>
</dbReference>
<feature type="binding site" evidence="8">
    <location>
        <position position="256"/>
    </location>
    <ligand>
        <name>substrate</name>
        <note>ligand shared with subunit alpha</note>
    </ligand>
</feature>
<keyword evidence="5 8" id="KW-0547">Nucleotide-binding</keyword>
<evidence type="ECO:0000256" key="8">
    <source>
        <dbReference type="HAMAP-Rule" id="MF_00558"/>
    </source>
</evidence>
<comment type="function">
    <text evidence="8">Succinyl-CoA synthetase functions in the citric acid cycle (TCA), coupling the hydrolysis of succinyl-CoA to the synthesis of either ATP or GTP and thus represents the only step of substrate-level phosphorylation in the TCA. The beta subunit provides nucleotide specificity of the enzyme and binds the substrate succinate, while the binding sites for coenzyme A and phosphate are found in the alpha subunit.</text>
</comment>
<evidence type="ECO:0000256" key="3">
    <source>
        <dbReference type="ARBA" id="ARBA00022598"/>
    </source>
</evidence>
<dbReference type="Gene3D" id="3.30.470.20">
    <property type="entry name" value="ATP-grasp fold, B domain"/>
    <property type="match status" value="1"/>
</dbReference>
<keyword evidence="7 8" id="KW-0460">Magnesium</keyword>
<comment type="pathway">
    <text evidence="8">Carbohydrate metabolism; tricarboxylic acid cycle; succinate from succinyl-CoA (ligase route): step 1/1.</text>
</comment>
<dbReference type="Proteomes" id="UP000222056">
    <property type="component" value="Unassembled WGS sequence"/>
</dbReference>
<dbReference type="InterPro" id="IPR005809">
    <property type="entry name" value="Succ_CoA_ligase-like_bsu"/>
</dbReference>
<dbReference type="GO" id="GO:0042709">
    <property type="term" value="C:succinate-CoA ligase complex"/>
    <property type="evidence" value="ECO:0007669"/>
    <property type="project" value="TreeGrafter"/>
</dbReference>
<dbReference type="InterPro" id="IPR013650">
    <property type="entry name" value="ATP-grasp_succ-CoA_synth-type"/>
</dbReference>
<dbReference type="InterPro" id="IPR011761">
    <property type="entry name" value="ATP-grasp"/>
</dbReference>
<comment type="subunit">
    <text evidence="8">Heterotetramer of two alpha and two beta subunits.</text>
</comment>
<dbReference type="InterPro" id="IPR017866">
    <property type="entry name" value="Succ-CoA_synthase_bsu_CS"/>
</dbReference>
<dbReference type="PIRSF" id="PIRSF001554">
    <property type="entry name" value="SucCS_beta"/>
    <property type="match status" value="1"/>
</dbReference>
<accession>A0A1H6FMI4</accession>
<dbReference type="GO" id="GO:0006104">
    <property type="term" value="P:succinyl-CoA metabolic process"/>
    <property type="evidence" value="ECO:0007669"/>
    <property type="project" value="TreeGrafter"/>
</dbReference>
<dbReference type="PROSITE" id="PS01217">
    <property type="entry name" value="SUCCINYL_COA_LIG_3"/>
    <property type="match status" value="1"/>
</dbReference>
<organism evidence="10 11">
    <name type="scientific">Thermoleophilum album</name>
    <dbReference type="NCBI Taxonomy" id="29539"/>
    <lineage>
        <taxon>Bacteria</taxon>
        <taxon>Bacillati</taxon>
        <taxon>Actinomycetota</taxon>
        <taxon>Thermoleophilia</taxon>
        <taxon>Thermoleophilales</taxon>
        <taxon>Thermoleophilaceae</taxon>
        <taxon>Thermoleophilum</taxon>
    </lineage>
</organism>
<dbReference type="PANTHER" id="PTHR11815">
    <property type="entry name" value="SUCCINYL-COA SYNTHETASE BETA CHAIN"/>
    <property type="match status" value="1"/>
</dbReference>
<feature type="binding site" evidence="8">
    <location>
        <position position="45"/>
    </location>
    <ligand>
        <name>ATP</name>
        <dbReference type="ChEBI" id="CHEBI:30616"/>
    </ligand>
</feature>
<feature type="binding site" evidence="8">
    <location>
        <begin position="313"/>
        <end position="315"/>
    </location>
    <ligand>
        <name>substrate</name>
        <note>ligand shared with subunit alpha</note>
    </ligand>
</feature>
<dbReference type="InterPro" id="IPR013815">
    <property type="entry name" value="ATP_grasp_subdomain_1"/>
</dbReference>
<feature type="binding site" evidence="8">
    <location>
        <position position="191"/>
    </location>
    <ligand>
        <name>Mg(2+)</name>
        <dbReference type="ChEBI" id="CHEBI:18420"/>
    </ligand>
</feature>
<feature type="binding site" evidence="8">
    <location>
        <position position="91"/>
    </location>
    <ligand>
        <name>ATP</name>
        <dbReference type="ChEBI" id="CHEBI:30616"/>
    </ligand>
</feature>
<dbReference type="GO" id="GO:0006099">
    <property type="term" value="P:tricarboxylic acid cycle"/>
    <property type="evidence" value="ECO:0007669"/>
    <property type="project" value="UniProtKB-UniRule"/>
</dbReference>
<evidence type="ECO:0000256" key="7">
    <source>
        <dbReference type="ARBA" id="ARBA00022842"/>
    </source>
</evidence>
<dbReference type="InterPro" id="IPR016102">
    <property type="entry name" value="Succinyl-CoA_synth-like"/>
</dbReference>
<dbReference type="OrthoDB" id="9802602at2"/>
<dbReference type="Gene3D" id="3.30.1490.20">
    <property type="entry name" value="ATP-grasp fold, A domain"/>
    <property type="match status" value="1"/>
</dbReference>
<evidence type="ECO:0000313" key="10">
    <source>
        <dbReference type="EMBL" id="SEH11572.1"/>
    </source>
</evidence>
<feature type="domain" description="ATP-grasp" evidence="9">
    <location>
        <begin position="9"/>
        <end position="219"/>
    </location>
</feature>
<dbReference type="PANTHER" id="PTHR11815:SF10">
    <property type="entry name" value="SUCCINATE--COA LIGASE [GDP-FORMING] SUBUNIT BETA, MITOCHONDRIAL"/>
    <property type="match status" value="1"/>
</dbReference>
<evidence type="ECO:0000256" key="1">
    <source>
        <dbReference type="ARBA" id="ARBA00009182"/>
    </source>
</evidence>
<dbReference type="GO" id="GO:0000287">
    <property type="term" value="F:magnesium ion binding"/>
    <property type="evidence" value="ECO:0007669"/>
    <property type="project" value="UniProtKB-UniRule"/>
</dbReference>
<comment type="catalytic activity">
    <reaction evidence="8">
        <text>succinate + ATP + CoA = succinyl-CoA + ADP + phosphate</text>
        <dbReference type="Rhea" id="RHEA:17661"/>
        <dbReference type="ChEBI" id="CHEBI:30031"/>
        <dbReference type="ChEBI" id="CHEBI:30616"/>
        <dbReference type="ChEBI" id="CHEBI:43474"/>
        <dbReference type="ChEBI" id="CHEBI:57287"/>
        <dbReference type="ChEBI" id="CHEBI:57292"/>
        <dbReference type="ChEBI" id="CHEBI:456216"/>
        <dbReference type="EC" id="6.2.1.5"/>
    </reaction>
</comment>
<dbReference type="EMBL" id="FNWJ01000001">
    <property type="protein sequence ID" value="SEH11572.1"/>
    <property type="molecule type" value="Genomic_DNA"/>
</dbReference>
<dbReference type="GO" id="GO:0005829">
    <property type="term" value="C:cytosol"/>
    <property type="evidence" value="ECO:0007669"/>
    <property type="project" value="TreeGrafter"/>
</dbReference>
<evidence type="ECO:0000256" key="2">
    <source>
        <dbReference type="ARBA" id="ARBA00022532"/>
    </source>
</evidence>
<protein>
    <recommendedName>
        <fullName evidence="8">Succinate--CoA ligase [ADP-forming] subunit beta</fullName>
        <ecNumber evidence="8">6.2.1.5</ecNumber>
    </recommendedName>
    <alternativeName>
        <fullName evidence="8">Succinyl-CoA synthetase subunit beta</fullName>
        <shortName evidence="8">SCS-beta</shortName>
    </alternativeName>
</protein>
<dbReference type="Pfam" id="PF00549">
    <property type="entry name" value="Ligase_CoA"/>
    <property type="match status" value="1"/>
</dbReference>
<feature type="binding site" evidence="8">
    <location>
        <position position="94"/>
    </location>
    <ligand>
        <name>ATP</name>
        <dbReference type="ChEBI" id="CHEBI:30616"/>
    </ligand>
</feature>
<dbReference type="EC" id="6.2.1.5" evidence="8"/>